<sequence>MDRVDQLLAPYSAGDMDLLVFPEMSFTGYMFKDAAEIAPFLEDARTGPTARWAKQQANRLEAALLVGFAERDPNGKAYNSAMLVYPDITRKSVGLERVKSKDPYIYHKHYLYTVDKTWASPGPSFEVHQAGLCKIGVGICMDLNFEDPFNDLSTEEVEDEKAKGQREMRMMIKAMEPPPFATYHQSQQTRLLLCLMNWIDIPRENTRKEPHSLGNLSHWFSRLEPLLSGSSESPVTFIACNRIGSERGTAFCGTSCILDLVPGEEPVVRALMRKDEEGCCTDHGKRVKTIQEVFG</sequence>
<gene>
    <name evidence="2" type="ORF">BJ684DRAFT_16779</name>
</gene>
<evidence type="ECO:0000259" key="1">
    <source>
        <dbReference type="PROSITE" id="PS50263"/>
    </source>
</evidence>
<name>A0A4P9Y1Q9_9FUNG</name>
<dbReference type="OrthoDB" id="201515at2759"/>
<dbReference type="PANTHER" id="PTHR11750:SF26">
    <property type="entry name" value="PROTEIN N-TERMINAL AMIDASE"/>
    <property type="match status" value="1"/>
</dbReference>
<keyword evidence="2" id="KW-0378">Hydrolase</keyword>
<dbReference type="GO" id="GO:0030163">
    <property type="term" value="P:protein catabolic process"/>
    <property type="evidence" value="ECO:0007669"/>
    <property type="project" value="TreeGrafter"/>
</dbReference>
<dbReference type="InterPro" id="IPR039703">
    <property type="entry name" value="Nta1"/>
</dbReference>
<dbReference type="PROSITE" id="PS50263">
    <property type="entry name" value="CN_HYDROLASE"/>
    <property type="match status" value="1"/>
</dbReference>
<organism evidence="2 3">
    <name type="scientific">Piptocephalis cylindrospora</name>
    <dbReference type="NCBI Taxonomy" id="1907219"/>
    <lineage>
        <taxon>Eukaryota</taxon>
        <taxon>Fungi</taxon>
        <taxon>Fungi incertae sedis</taxon>
        <taxon>Zoopagomycota</taxon>
        <taxon>Zoopagomycotina</taxon>
        <taxon>Zoopagomycetes</taxon>
        <taxon>Zoopagales</taxon>
        <taxon>Piptocephalidaceae</taxon>
        <taxon>Piptocephalis</taxon>
    </lineage>
</organism>
<dbReference type="InterPro" id="IPR036526">
    <property type="entry name" value="C-N_Hydrolase_sf"/>
</dbReference>
<dbReference type="InterPro" id="IPR003010">
    <property type="entry name" value="C-N_Hydrolase"/>
</dbReference>
<feature type="domain" description="CN hydrolase" evidence="1">
    <location>
        <begin position="1"/>
        <end position="289"/>
    </location>
</feature>
<evidence type="ECO:0000313" key="2">
    <source>
        <dbReference type="EMBL" id="RKP12768.1"/>
    </source>
</evidence>
<dbReference type="Gene3D" id="3.60.110.10">
    <property type="entry name" value="Carbon-nitrogen hydrolase"/>
    <property type="match status" value="1"/>
</dbReference>
<reference evidence="3" key="1">
    <citation type="journal article" date="2018" name="Nat. Microbiol.">
        <title>Leveraging single-cell genomics to expand the fungal tree of life.</title>
        <authorList>
            <person name="Ahrendt S.R."/>
            <person name="Quandt C.A."/>
            <person name="Ciobanu D."/>
            <person name="Clum A."/>
            <person name="Salamov A."/>
            <person name="Andreopoulos B."/>
            <person name="Cheng J.F."/>
            <person name="Woyke T."/>
            <person name="Pelin A."/>
            <person name="Henrissat B."/>
            <person name="Reynolds N.K."/>
            <person name="Benny G.L."/>
            <person name="Smith M.E."/>
            <person name="James T.Y."/>
            <person name="Grigoriev I.V."/>
        </authorList>
    </citation>
    <scope>NUCLEOTIDE SEQUENCE [LARGE SCALE GENOMIC DNA]</scope>
</reference>
<proteinExistence type="predicted"/>
<dbReference type="EMBL" id="KZ988211">
    <property type="protein sequence ID" value="RKP12768.1"/>
    <property type="molecule type" value="Genomic_DNA"/>
</dbReference>
<accession>A0A4P9Y1Q9</accession>
<protein>
    <submittedName>
        <fullName evidence="2">Carbon-nitrogen hydrolase</fullName>
    </submittedName>
</protein>
<dbReference type="Proteomes" id="UP000267251">
    <property type="component" value="Unassembled WGS sequence"/>
</dbReference>
<dbReference type="GO" id="GO:0008418">
    <property type="term" value="F:protein-N-terminal asparagine amidohydrolase activity"/>
    <property type="evidence" value="ECO:0007669"/>
    <property type="project" value="InterPro"/>
</dbReference>
<dbReference type="SUPFAM" id="SSF56317">
    <property type="entry name" value="Carbon-nitrogen hydrolase"/>
    <property type="match status" value="1"/>
</dbReference>
<evidence type="ECO:0000313" key="3">
    <source>
        <dbReference type="Proteomes" id="UP000267251"/>
    </source>
</evidence>
<dbReference type="AlphaFoldDB" id="A0A4P9Y1Q9"/>
<dbReference type="GO" id="GO:0070773">
    <property type="term" value="F:protein-N-terminal glutamine amidohydrolase activity"/>
    <property type="evidence" value="ECO:0007669"/>
    <property type="project" value="InterPro"/>
</dbReference>
<dbReference type="Pfam" id="PF00795">
    <property type="entry name" value="CN_hydrolase"/>
    <property type="match status" value="1"/>
</dbReference>
<keyword evidence="3" id="KW-1185">Reference proteome</keyword>
<dbReference type="PANTHER" id="PTHR11750">
    <property type="entry name" value="PROTEIN N-TERMINAL AMIDASE"/>
    <property type="match status" value="1"/>
</dbReference>